<evidence type="ECO:0000313" key="3">
    <source>
        <dbReference type="Proteomes" id="UP001054945"/>
    </source>
</evidence>
<keyword evidence="3" id="KW-1185">Reference proteome</keyword>
<feature type="region of interest" description="Disordered" evidence="1">
    <location>
        <begin position="1"/>
        <end position="25"/>
    </location>
</feature>
<comment type="caution">
    <text evidence="2">The sequence shown here is derived from an EMBL/GenBank/DDBJ whole genome shotgun (WGS) entry which is preliminary data.</text>
</comment>
<organism evidence="2 3">
    <name type="scientific">Caerostris extrusa</name>
    <name type="common">Bark spider</name>
    <name type="synonym">Caerostris bankana</name>
    <dbReference type="NCBI Taxonomy" id="172846"/>
    <lineage>
        <taxon>Eukaryota</taxon>
        <taxon>Metazoa</taxon>
        <taxon>Ecdysozoa</taxon>
        <taxon>Arthropoda</taxon>
        <taxon>Chelicerata</taxon>
        <taxon>Arachnida</taxon>
        <taxon>Araneae</taxon>
        <taxon>Araneomorphae</taxon>
        <taxon>Entelegynae</taxon>
        <taxon>Araneoidea</taxon>
        <taxon>Araneidae</taxon>
        <taxon>Caerostris</taxon>
    </lineage>
</organism>
<dbReference type="AlphaFoldDB" id="A0AAV4WGC9"/>
<dbReference type="EMBL" id="BPLR01016069">
    <property type="protein sequence ID" value="GIY81031.1"/>
    <property type="molecule type" value="Genomic_DNA"/>
</dbReference>
<proteinExistence type="predicted"/>
<evidence type="ECO:0000256" key="1">
    <source>
        <dbReference type="SAM" id="MobiDB-lite"/>
    </source>
</evidence>
<dbReference type="Proteomes" id="UP001054945">
    <property type="component" value="Unassembled WGS sequence"/>
</dbReference>
<evidence type="ECO:0000313" key="2">
    <source>
        <dbReference type="EMBL" id="GIY81031.1"/>
    </source>
</evidence>
<gene>
    <name evidence="2" type="ORF">CEXT_259521</name>
</gene>
<accession>A0AAV4WGC9</accession>
<reference evidence="2 3" key="1">
    <citation type="submission" date="2021-06" db="EMBL/GenBank/DDBJ databases">
        <title>Caerostris extrusa draft genome.</title>
        <authorList>
            <person name="Kono N."/>
            <person name="Arakawa K."/>
        </authorList>
    </citation>
    <scope>NUCLEOTIDE SEQUENCE [LARGE SCALE GENOMIC DNA]</scope>
</reference>
<protein>
    <submittedName>
        <fullName evidence="2">Uncharacterized protein</fullName>
    </submittedName>
</protein>
<name>A0AAV4WGC9_CAEEX</name>
<sequence length="92" mass="10775">MVKDRDNLSKKKKKTMKISAGHNTKARRNKTVVKIALFVKRDWRRSNTCALHLLVKAAAAGRRRRQHPLREGWSCAKTNWQKGRCSFETHIY</sequence>